<keyword evidence="3" id="KW-1185">Reference proteome</keyword>
<evidence type="ECO:0000313" key="2">
    <source>
        <dbReference type="EMBL" id="MFC3198479.1"/>
    </source>
</evidence>
<dbReference type="PROSITE" id="PS51186">
    <property type="entry name" value="GNAT"/>
    <property type="match status" value="1"/>
</dbReference>
<proteinExistence type="predicted"/>
<evidence type="ECO:0000313" key="3">
    <source>
        <dbReference type="Proteomes" id="UP001595526"/>
    </source>
</evidence>
<sequence length="229" mass="25555">MHILDNPAWHALNSGNQLLAHGDRTVRFFWNDVSPFVGLKENTASLLEHMHSLLPFDGPFALVSPTSIALPPCWNILQAVPVWQMVSGSEPRPLSVAARVTPLTEADVPQMLELTRLTNPGPFEQRTIQFGHYEGIYENNRLVAMAGQRMHPKPYAEISAVCTHPDYLGRGLATQLLARQILRIKTAGEIPFLHVKSDNLKAIKVYTGLGFEKRKELIVYIIERTSAVG</sequence>
<dbReference type="InterPro" id="IPR000182">
    <property type="entry name" value="GNAT_dom"/>
</dbReference>
<protein>
    <submittedName>
        <fullName evidence="2">GNAT family N-acetyltransferase</fullName>
    </submittedName>
</protein>
<evidence type="ECO:0000259" key="1">
    <source>
        <dbReference type="PROSITE" id="PS51186"/>
    </source>
</evidence>
<dbReference type="RefSeq" id="WP_379023168.1">
    <property type="nucleotide sequence ID" value="NZ_JBHRTA010000037.1"/>
</dbReference>
<dbReference type="SUPFAM" id="SSF55729">
    <property type="entry name" value="Acyl-CoA N-acyltransferases (Nat)"/>
    <property type="match status" value="1"/>
</dbReference>
<name>A0ABV7JNV2_9SPHI</name>
<gene>
    <name evidence="2" type="ORF">ACFOET_12715</name>
</gene>
<dbReference type="Gene3D" id="3.40.630.30">
    <property type="match status" value="1"/>
</dbReference>
<dbReference type="Proteomes" id="UP001595526">
    <property type="component" value="Unassembled WGS sequence"/>
</dbReference>
<reference evidence="3" key="1">
    <citation type="journal article" date="2019" name="Int. J. Syst. Evol. Microbiol.">
        <title>The Global Catalogue of Microorganisms (GCM) 10K type strain sequencing project: providing services to taxonomists for standard genome sequencing and annotation.</title>
        <authorList>
            <consortium name="The Broad Institute Genomics Platform"/>
            <consortium name="The Broad Institute Genome Sequencing Center for Infectious Disease"/>
            <person name="Wu L."/>
            <person name="Ma J."/>
        </authorList>
    </citation>
    <scope>NUCLEOTIDE SEQUENCE [LARGE SCALE GENOMIC DNA]</scope>
    <source>
        <strain evidence="3">KCTC 52416</strain>
    </source>
</reference>
<comment type="caution">
    <text evidence="2">The sequence shown here is derived from an EMBL/GenBank/DDBJ whole genome shotgun (WGS) entry which is preliminary data.</text>
</comment>
<organism evidence="2 3">
    <name type="scientific">Parapedobacter deserti</name>
    <dbReference type="NCBI Taxonomy" id="1912957"/>
    <lineage>
        <taxon>Bacteria</taxon>
        <taxon>Pseudomonadati</taxon>
        <taxon>Bacteroidota</taxon>
        <taxon>Sphingobacteriia</taxon>
        <taxon>Sphingobacteriales</taxon>
        <taxon>Sphingobacteriaceae</taxon>
        <taxon>Parapedobacter</taxon>
    </lineage>
</organism>
<dbReference type="InterPro" id="IPR013653">
    <property type="entry name" value="GCN5-like_dom"/>
</dbReference>
<accession>A0ABV7JNV2</accession>
<dbReference type="CDD" id="cd04301">
    <property type="entry name" value="NAT_SF"/>
    <property type="match status" value="1"/>
</dbReference>
<dbReference type="Pfam" id="PF08445">
    <property type="entry name" value="FR47"/>
    <property type="match status" value="1"/>
</dbReference>
<dbReference type="InterPro" id="IPR016181">
    <property type="entry name" value="Acyl_CoA_acyltransferase"/>
</dbReference>
<dbReference type="EMBL" id="JBHRTA010000037">
    <property type="protein sequence ID" value="MFC3198479.1"/>
    <property type="molecule type" value="Genomic_DNA"/>
</dbReference>
<feature type="domain" description="N-acetyltransferase" evidence="1">
    <location>
        <begin position="98"/>
        <end position="229"/>
    </location>
</feature>